<dbReference type="RefSeq" id="WP_141200594.1">
    <property type="nucleotide sequence ID" value="NZ_CP041186.1"/>
</dbReference>
<proteinExistence type="predicted"/>
<reference evidence="1 2" key="1">
    <citation type="submission" date="2019-06" db="EMBL/GenBank/DDBJ databases">
        <title>Persicimonas caeni gen. nov., sp. nov., a predatory bacterium isolated from solar saltern.</title>
        <authorList>
            <person name="Wang S."/>
        </authorList>
    </citation>
    <scope>NUCLEOTIDE SEQUENCE [LARGE SCALE GENOMIC DNA]</scope>
    <source>
        <strain evidence="1 2">YN101</strain>
    </source>
</reference>
<sequence>MAKELHREFQEMLGDGYEVIFEVEGLQVRRSADRAFIAEFDPQKSVVRAGPHILFSGRQADNRDKLAKEGRERLGPQLEEWKQFGFEAEEEAHVTTTKEARPGVYDTETPRYIQPMAKHVDSLEDAVEAVEWIRKHRKVN</sequence>
<accession>A0A5B8YC21</accession>
<dbReference type="EMBL" id="CP041186">
    <property type="protein sequence ID" value="QDG54149.1"/>
    <property type="molecule type" value="Genomic_DNA"/>
</dbReference>
<accession>A0A4Y6Q128</accession>
<gene>
    <name evidence="1" type="ORF">FIV42_26425</name>
</gene>
<evidence type="ECO:0000313" key="2">
    <source>
        <dbReference type="Proteomes" id="UP000315995"/>
    </source>
</evidence>
<dbReference type="AlphaFoldDB" id="A0A4Y6Q128"/>
<keyword evidence="2" id="KW-1185">Reference proteome</keyword>
<organism evidence="1 2">
    <name type="scientific">Persicimonas caeni</name>
    <dbReference type="NCBI Taxonomy" id="2292766"/>
    <lineage>
        <taxon>Bacteria</taxon>
        <taxon>Deltaproteobacteria</taxon>
        <taxon>Bradymonadales</taxon>
        <taxon>Bradymonadaceae</taxon>
        <taxon>Persicimonas</taxon>
    </lineage>
</organism>
<protein>
    <submittedName>
        <fullName evidence="1">Uncharacterized protein</fullName>
    </submittedName>
</protein>
<evidence type="ECO:0000313" key="1">
    <source>
        <dbReference type="EMBL" id="QDG54149.1"/>
    </source>
</evidence>
<name>A0A4Y6Q128_PERCE</name>
<dbReference type="Proteomes" id="UP000315995">
    <property type="component" value="Chromosome"/>
</dbReference>